<evidence type="ECO:0000256" key="1">
    <source>
        <dbReference type="SAM" id="Phobius"/>
    </source>
</evidence>
<gene>
    <name evidence="2" type="ORF">OCH239_07545</name>
</gene>
<evidence type="ECO:0000313" key="3">
    <source>
        <dbReference type="Proteomes" id="UP000022447"/>
    </source>
</evidence>
<evidence type="ECO:0000313" key="2">
    <source>
        <dbReference type="EMBL" id="ETX16252.1"/>
    </source>
</evidence>
<keyword evidence="1" id="KW-1133">Transmembrane helix</keyword>
<dbReference type="eggNOG" id="ENOG502ZCA2">
    <property type="taxonomic scope" value="Bacteria"/>
</dbReference>
<dbReference type="STRING" id="1449350.OCH239_07545"/>
<name>X7EJZ7_9RHOB</name>
<dbReference type="AlphaFoldDB" id="X7EJZ7"/>
<dbReference type="RefSeq" id="WP_037258367.1">
    <property type="nucleotide sequence ID" value="NZ_JALZ01000002.1"/>
</dbReference>
<keyword evidence="1" id="KW-0472">Membrane</keyword>
<comment type="caution">
    <text evidence="2">The sequence shown here is derived from an EMBL/GenBank/DDBJ whole genome shotgun (WGS) entry which is preliminary data.</text>
</comment>
<accession>X7EJZ7</accession>
<reference evidence="2 3" key="1">
    <citation type="submission" date="2014-01" db="EMBL/GenBank/DDBJ databases">
        <title>Roseivivax halodurans JCM 10272 Genome Sequencing.</title>
        <authorList>
            <person name="Lai Q."/>
            <person name="Li G."/>
            <person name="Shao Z."/>
        </authorList>
    </citation>
    <scope>NUCLEOTIDE SEQUENCE [LARGE SCALE GENOMIC DNA]</scope>
    <source>
        <strain evidence="2 3">JCM 10272</strain>
    </source>
</reference>
<dbReference type="OrthoDB" id="7874005at2"/>
<sequence length="325" mass="31846">MDNKTIGAGVIGLVVGAVVGLVGAKGGPDIDQIRAAIGEGIAPATEAGEASSAGIAALEGRLASLSEQLAALEEGMTREPADPPGLAPLGEKVDALRGAMSEAFATSAGAQEGLNSALTSMSDGFESLGTALAAMGGSGPLSALAGDRAPASASGGSAPAPDGEAAAAVAAAGDTEGLSVGETAIFADGALRAFVSRIDTEGGSVRLAVNTEVMTLVPGETVHVGDCVMALDSLRERTAMISAACGDDLPSPEGARPGEVLRFADGEVRVFVSGMSQDEGTARLAVNGLALQPVSVGESLSVPEMSCSVTLDAVDRGHASISSDC</sequence>
<keyword evidence="3" id="KW-1185">Reference proteome</keyword>
<proteinExistence type="predicted"/>
<dbReference type="EMBL" id="JALZ01000002">
    <property type="protein sequence ID" value="ETX16252.1"/>
    <property type="molecule type" value="Genomic_DNA"/>
</dbReference>
<dbReference type="Proteomes" id="UP000022447">
    <property type="component" value="Unassembled WGS sequence"/>
</dbReference>
<organism evidence="2 3">
    <name type="scientific">Roseivivax halodurans JCM 10272</name>
    <dbReference type="NCBI Taxonomy" id="1449350"/>
    <lineage>
        <taxon>Bacteria</taxon>
        <taxon>Pseudomonadati</taxon>
        <taxon>Pseudomonadota</taxon>
        <taxon>Alphaproteobacteria</taxon>
        <taxon>Rhodobacterales</taxon>
        <taxon>Roseobacteraceae</taxon>
        <taxon>Roseivivax</taxon>
    </lineage>
</organism>
<feature type="transmembrane region" description="Helical" evidence="1">
    <location>
        <begin position="6"/>
        <end position="24"/>
    </location>
</feature>
<protein>
    <submittedName>
        <fullName evidence="2">Uncharacterized protein</fullName>
    </submittedName>
</protein>
<keyword evidence="1" id="KW-0812">Transmembrane</keyword>